<organism evidence="4 5">
    <name type="scientific">Pontibacter chinhatensis</name>
    <dbReference type="NCBI Taxonomy" id="1436961"/>
    <lineage>
        <taxon>Bacteria</taxon>
        <taxon>Pseudomonadati</taxon>
        <taxon>Bacteroidota</taxon>
        <taxon>Cytophagia</taxon>
        <taxon>Cytophagales</taxon>
        <taxon>Hymenobacteraceae</taxon>
        <taxon>Pontibacter</taxon>
    </lineage>
</organism>
<keyword evidence="2" id="KW-0472">Membrane</keyword>
<dbReference type="RefSeq" id="WP_139217810.1">
    <property type="nucleotide sequence ID" value="NZ_FOOT01000004.1"/>
</dbReference>
<dbReference type="EMBL" id="FOOT01000004">
    <property type="protein sequence ID" value="SFG92628.1"/>
    <property type="molecule type" value="Genomic_DNA"/>
</dbReference>
<sequence>MSSATNHKRGNFEEEFRRRLQDAEASPSADLWARIDHSLTVQENGQYKRGMLFYRQLAAACITLLLVAGGFAAYYFGGQPDSPVAGAQPQMQGIAAVEPTQKAAETAAPDEAIAAAMQAAVRPQEEQPRQKPASRPIASAAPVAEATTIATEPESMAKAETTAPGAWYSQPAGKYTATSQHNGNRQSINLSRAISAGSINATFLDRSNSTGGLVSSGRNQGFAEAAPNPADDFRALNEAVISRMKQIRKEQESVLQTYKSDNKALAAVGVSEPEQGTSAGGRWSLGMAYAPSYFEQNISSPAQTMGPVTSFASLAPSTAMEQSSRLMDEAREEHDQEMEPGFSFGVEVKAGMRVGKKWKLLGGLGFMQSTARSKSSYVMQQFWRNPGSRQGKASAESTVFVPTLSSNYASDSLSLAKTDEFNVTYRYRHLTVPVGAQYEGNLGKDWFWYAGGGVAANILLQTSVIASSAEVKDIDYGLNDENSPFRKLQWSGNATAGVGKRLSNNLSVAIGPEYRAYFDTLLTGSDKAQAPQGKPYTIGINMALNYELGAGRR</sequence>
<feature type="domain" description="Outer membrane protein beta-barrel" evidence="3">
    <location>
        <begin position="326"/>
        <end position="507"/>
    </location>
</feature>
<proteinExistence type="predicted"/>
<keyword evidence="5" id="KW-1185">Reference proteome</keyword>
<evidence type="ECO:0000256" key="1">
    <source>
        <dbReference type="SAM" id="MobiDB-lite"/>
    </source>
</evidence>
<evidence type="ECO:0000256" key="2">
    <source>
        <dbReference type="SAM" id="Phobius"/>
    </source>
</evidence>
<dbReference type="Proteomes" id="UP000198724">
    <property type="component" value="Unassembled WGS sequence"/>
</dbReference>
<evidence type="ECO:0000313" key="5">
    <source>
        <dbReference type="Proteomes" id="UP000198724"/>
    </source>
</evidence>
<protein>
    <submittedName>
        <fullName evidence="4">Outer membrane protein beta-barrel domain-containing protein</fullName>
    </submittedName>
</protein>
<evidence type="ECO:0000259" key="3">
    <source>
        <dbReference type="Pfam" id="PF13568"/>
    </source>
</evidence>
<dbReference type="InterPro" id="IPR011250">
    <property type="entry name" value="OMP/PagP_B-barrel"/>
</dbReference>
<dbReference type="AlphaFoldDB" id="A0A1I2VTS1"/>
<feature type="region of interest" description="Disordered" evidence="1">
    <location>
        <begin position="117"/>
        <end position="169"/>
    </location>
</feature>
<dbReference type="Pfam" id="PF13568">
    <property type="entry name" value="OMP_b-brl_2"/>
    <property type="match status" value="1"/>
</dbReference>
<name>A0A1I2VTS1_9BACT</name>
<dbReference type="SUPFAM" id="SSF56925">
    <property type="entry name" value="OMPA-like"/>
    <property type="match status" value="1"/>
</dbReference>
<dbReference type="OrthoDB" id="891954at2"/>
<keyword evidence="2" id="KW-1133">Transmembrane helix</keyword>
<gene>
    <name evidence="4" type="ORF">SAMN05421739_104364</name>
</gene>
<reference evidence="5" key="1">
    <citation type="submission" date="2016-10" db="EMBL/GenBank/DDBJ databases">
        <authorList>
            <person name="Varghese N."/>
            <person name="Submissions S."/>
        </authorList>
    </citation>
    <scope>NUCLEOTIDE SEQUENCE [LARGE SCALE GENOMIC DNA]</scope>
    <source>
        <strain evidence="5">LP51</strain>
    </source>
</reference>
<dbReference type="STRING" id="1436961.SAMN05421739_104364"/>
<evidence type="ECO:0000313" key="4">
    <source>
        <dbReference type="EMBL" id="SFG92628.1"/>
    </source>
</evidence>
<keyword evidence="2" id="KW-0812">Transmembrane</keyword>
<feature type="transmembrane region" description="Helical" evidence="2">
    <location>
        <begin position="57"/>
        <end position="76"/>
    </location>
</feature>
<accession>A0A1I2VTS1</accession>
<dbReference type="InterPro" id="IPR025665">
    <property type="entry name" value="Beta-barrel_OMP_2"/>
</dbReference>